<name>A0A0L8H7Z3_OCTBM</name>
<organism evidence="2">
    <name type="scientific">Octopus bimaculoides</name>
    <name type="common">California two-spotted octopus</name>
    <dbReference type="NCBI Taxonomy" id="37653"/>
    <lineage>
        <taxon>Eukaryota</taxon>
        <taxon>Metazoa</taxon>
        <taxon>Spiralia</taxon>
        <taxon>Lophotrochozoa</taxon>
        <taxon>Mollusca</taxon>
        <taxon>Cephalopoda</taxon>
        <taxon>Coleoidea</taxon>
        <taxon>Octopodiformes</taxon>
        <taxon>Octopoda</taxon>
        <taxon>Incirrata</taxon>
        <taxon>Octopodidae</taxon>
        <taxon>Octopus</taxon>
    </lineage>
</organism>
<protein>
    <submittedName>
        <fullName evidence="2">Uncharacterized protein</fullName>
    </submittedName>
</protein>
<evidence type="ECO:0000256" key="1">
    <source>
        <dbReference type="SAM" id="MobiDB-lite"/>
    </source>
</evidence>
<evidence type="ECO:0000313" key="2">
    <source>
        <dbReference type="EMBL" id="KOF85194.1"/>
    </source>
</evidence>
<accession>A0A0L8H7Z3</accession>
<dbReference type="EMBL" id="KQ418955">
    <property type="protein sequence ID" value="KOF85194.1"/>
    <property type="molecule type" value="Genomic_DNA"/>
</dbReference>
<sequence>MDEKPVPKHALDTLTMDIGTQRSDVPKPPERPTDVDKTPNVENKKEKESKERF</sequence>
<dbReference type="AlphaFoldDB" id="A0A0L8H7Z3"/>
<proteinExistence type="predicted"/>
<gene>
    <name evidence="2" type="ORF">OCBIM_22020717mg</name>
</gene>
<feature type="compositionally biased region" description="Basic and acidic residues" evidence="1">
    <location>
        <begin position="1"/>
        <end position="11"/>
    </location>
</feature>
<feature type="compositionally biased region" description="Basic and acidic residues" evidence="1">
    <location>
        <begin position="24"/>
        <end position="53"/>
    </location>
</feature>
<feature type="region of interest" description="Disordered" evidence="1">
    <location>
        <begin position="1"/>
        <end position="53"/>
    </location>
</feature>
<reference evidence="2" key="1">
    <citation type="submission" date="2015-07" db="EMBL/GenBank/DDBJ databases">
        <title>MeaNS - Measles Nucleotide Surveillance Program.</title>
        <authorList>
            <person name="Tran T."/>
            <person name="Druce J."/>
        </authorList>
    </citation>
    <scope>NUCLEOTIDE SEQUENCE</scope>
    <source>
        <strain evidence="2">UCB-OBI-ISO-001</strain>
        <tissue evidence="2">Gonad</tissue>
    </source>
</reference>